<keyword evidence="3" id="KW-1185">Reference proteome</keyword>
<sequence>MEEGEGNLEIKGRNEQKECSRGNRGNVVNKYYKVGNMRKSQGGWVLPCSSSSSCIFNQARSLFSSFLLFQSELKQESGQKTRQRLDRGEKGKTLDGNERERDLERSREREIELKIQGKVVNCDESEGQASFVDDGESSILDEGMMAFDGSNLALSDLGFWRRVCLKDTWKDKGPSSVSSSRHDVFLFNVISSLFRVLRYEFLYEEASRAWPMNFQGRMSILIKISNKWASCRRYWKTKSRIHKTDDFKDDLKQTRACSRRKWARCNVGSSCLLNL</sequence>
<evidence type="ECO:0000256" key="1">
    <source>
        <dbReference type="SAM" id="MobiDB-lite"/>
    </source>
</evidence>
<dbReference type="Proteomes" id="UP000825729">
    <property type="component" value="Unassembled WGS sequence"/>
</dbReference>
<reference evidence="2 3" key="1">
    <citation type="submission" date="2021-07" db="EMBL/GenBank/DDBJ databases">
        <title>The Aristolochia fimbriata genome: insights into angiosperm evolution, floral development and chemical biosynthesis.</title>
        <authorList>
            <person name="Jiao Y."/>
        </authorList>
    </citation>
    <scope>NUCLEOTIDE SEQUENCE [LARGE SCALE GENOMIC DNA]</scope>
    <source>
        <strain evidence="2">IBCAS-2021</strain>
        <tissue evidence="2">Leaf</tissue>
    </source>
</reference>
<proteinExistence type="predicted"/>
<protein>
    <submittedName>
        <fullName evidence="2">Uncharacterized protein</fullName>
    </submittedName>
</protein>
<feature type="region of interest" description="Disordered" evidence="1">
    <location>
        <begin position="1"/>
        <end position="22"/>
    </location>
</feature>
<accession>A0AAV7F992</accession>
<name>A0AAV7F992_ARIFI</name>
<organism evidence="2 3">
    <name type="scientific">Aristolochia fimbriata</name>
    <name type="common">White veined hardy Dutchman's pipe vine</name>
    <dbReference type="NCBI Taxonomy" id="158543"/>
    <lineage>
        <taxon>Eukaryota</taxon>
        <taxon>Viridiplantae</taxon>
        <taxon>Streptophyta</taxon>
        <taxon>Embryophyta</taxon>
        <taxon>Tracheophyta</taxon>
        <taxon>Spermatophyta</taxon>
        <taxon>Magnoliopsida</taxon>
        <taxon>Magnoliidae</taxon>
        <taxon>Piperales</taxon>
        <taxon>Aristolochiaceae</taxon>
        <taxon>Aristolochia</taxon>
    </lineage>
</organism>
<feature type="region of interest" description="Disordered" evidence="1">
    <location>
        <begin position="78"/>
        <end position="106"/>
    </location>
</feature>
<feature type="compositionally biased region" description="Basic and acidic residues" evidence="1">
    <location>
        <begin position="8"/>
        <end position="21"/>
    </location>
</feature>
<dbReference type="AlphaFoldDB" id="A0AAV7F992"/>
<evidence type="ECO:0000313" key="2">
    <source>
        <dbReference type="EMBL" id="KAG9456641.1"/>
    </source>
</evidence>
<gene>
    <name evidence="2" type="ORF">H6P81_001149</name>
</gene>
<comment type="caution">
    <text evidence="2">The sequence shown here is derived from an EMBL/GenBank/DDBJ whole genome shotgun (WGS) entry which is preliminary data.</text>
</comment>
<evidence type="ECO:0000313" key="3">
    <source>
        <dbReference type="Proteomes" id="UP000825729"/>
    </source>
</evidence>
<dbReference type="EMBL" id="JAINDJ010000002">
    <property type="protein sequence ID" value="KAG9456641.1"/>
    <property type="molecule type" value="Genomic_DNA"/>
</dbReference>